<dbReference type="Pfam" id="PF11651">
    <property type="entry name" value="P22_CoatProtein"/>
    <property type="match status" value="1"/>
</dbReference>
<proteinExistence type="predicted"/>
<dbReference type="EMBL" id="LR797321">
    <property type="protein sequence ID" value="CAB4202221.1"/>
    <property type="molecule type" value="Genomic_DNA"/>
</dbReference>
<protein>
    <submittedName>
        <fullName evidence="1">Coat protein</fullName>
    </submittedName>
</protein>
<accession>A0A6J5S2Z4</accession>
<dbReference type="GO" id="GO:0019028">
    <property type="term" value="C:viral capsid"/>
    <property type="evidence" value="ECO:0007669"/>
    <property type="project" value="UniProtKB-KW"/>
</dbReference>
<keyword evidence="1" id="KW-0946">Virion</keyword>
<dbReference type="Gene3D" id="2.40.30.240">
    <property type="match status" value="1"/>
</dbReference>
<evidence type="ECO:0000313" key="1">
    <source>
        <dbReference type="EMBL" id="CAB4202221.1"/>
    </source>
</evidence>
<dbReference type="InterPro" id="IPR024659">
    <property type="entry name" value="Phage_coat_Gp5"/>
</dbReference>
<name>A0A6J5S2Z4_9CAUD</name>
<gene>
    <name evidence="1" type="ORF">UFOVP1374_3</name>
</gene>
<keyword evidence="1" id="KW-0167">Capsid protein</keyword>
<reference evidence="1" key="1">
    <citation type="submission" date="2020-05" db="EMBL/GenBank/DDBJ databases">
        <authorList>
            <person name="Chiriac C."/>
            <person name="Salcher M."/>
            <person name="Ghai R."/>
            <person name="Kavagutti S V."/>
        </authorList>
    </citation>
    <scope>NUCLEOTIDE SEQUENCE</scope>
</reference>
<organism evidence="1">
    <name type="scientific">uncultured Caudovirales phage</name>
    <dbReference type="NCBI Taxonomy" id="2100421"/>
    <lineage>
        <taxon>Viruses</taxon>
        <taxon>Duplodnaviria</taxon>
        <taxon>Heunggongvirae</taxon>
        <taxon>Uroviricota</taxon>
        <taxon>Caudoviricetes</taxon>
        <taxon>Peduoviridae</taxon>
        <taxon>Maltschvirus</taxon>
        <taxon>Maltschvirus maltsch</taxon>
    </lineage>
</organism>
<sequence length="428" mass="45759">MSNSFSKEERVAFEDLLEGFQDALVLSRHVNIYSTDQTMMERSNNTIWRPQPYIAQSINSTPGTAIPGYQGMTQLAVPATLGFSKTVPWEMTSLELRDALQEGRLGDSAKQKLASDINIAIMNSAAGLGSLVVPIAAAAGDYDDVALCDAIMNEQGVPDYDRFMALSSRDYNGLAGNLVGTARSFGNQKSDKAYERSYVGMVAGFDTYKMDYANRQTAAAGGGSITIDTSGAGTQANYTPQATSTSVGGQINVDNRFQTVTVSSSTSVVAGDAFTIAGVFAVHHITKQSTGQLKTFRVVSVPAGGTTLVITPPIIGAQGVSPTDAQLQYKNVEVSTASNTSAITFLNVNAASVNVFWQRDSLEILPGRYAVPSDAGVAVMRATTDQGIELVLQKFYDIDSMTIKYRMDTLFGVVNKNPEMSGILLFNQ</sequence>